<comment type="caution">
    <text evidence="2">The sequence shown here is derived from an EMBL/GenBank/DDBJ whole genome shotgun (WGS) entry which is preliminary data.</text>
</comment>
<feature type="compositionally biased region" description="Basic residues" evidence="1">
    <location>
        <begin position="57"/>
        <end position="70"/>
    </location>
</feature>
<sequence>MDELIPPPPISSPPEPAAAILSEGPSTTHINGNGIAHPDPDHPHSPPRTDSIDISIYHRRRKHSHSRSRSRSTIFRGGTIGTMTTTHTIYHTPTSSIFDTFESARSSPQPRSSHFPSNAPSPAPSRSPSHSPVRPPRRKLSMASMSSDAQTITPSLFVRGKNLNTDSTSHTSPLPSPAHSLPVPPPLEHGPRLFFTSAKTGDGVADVFEYVARRVVERFEHDEAIDARTLHVAEGSVDGSSTIRLRGPQYDRYPWKDSCCGS</sequence>
<feature type="region of interest" description="Disordered" evidence="1">
    <location>
        <begin position="1"/>
        <end position="80"/>
    </location>
</feature>
<name>A0A2R6P1V5_9APHY</name>
<evidence type="ECO:0000313" key="2">
    <source>
        <dbReference type="EMBL" id="PSR83805.1"/>
    </source>
</evidence>
<reference evidence="2 3" key="1">
    <citation type="submission" date="2018-02" db="EMBL/GenBank/DDBJ databases">
        <title>Genome sequence of the basidiomycete white-rot fungus Phlebia centrifuga.</title>
        <authorList>
            <person name="Granchi Z."/>
            <person name="Peng M."/>
            <person name="de Vries R.P."/>
            <person name="Hilden K."/>
            <person name="Makela M.R."/>
            <person name="Grigoriev I."/>
            <person name="Riley R."/>
        </authorList>
    </citation>
    <scope>NUCLEOTIDE SEQUENCE [LARGE SCALE GENOMIC DNA]</scope>
    <source>
        <strain evidence="2 3">FBCC195</strain>
    </source>
</reference>
<feature type="compositionally biased region" description="Polar residues" evidence="1">
    <location>
        <begin position="100"/>
        <end position="111"/>
    </location>
</feature>
<dbReference type="AlphaFoldDB" id="A0A2R6P1V5"/>
<proteinExistence type="predicted"/>
<dbReference type="OrthoDB" id="9989112at2759"/>
<protein>
    <submittedName>
        <fullName evidence="2">Uncharacterized protein</fullName>
    </submittedName>
</protein>
<feature type="compositionally biased region" description="Pro residues" evidence="1">
    <location>
        <begin position="1"/>
        <end position="16"/>
    </location>
</feature>
<keyword evidence="3" id="KW-1185">Reference proteome</keyword>
<feature type="compositionally biased region" description="Low complexity" evidence="1">
    <location>
        <begin position="71"/>
        <end position="80"/>
    </location>
</feature>
<dbReference type="EMBL" id="MLYV02000551">
    <property type="protein sequence ID" value="PSR83805.1"/>
    <property type="molecule type" value="Genomic_DNA"/>
</dbReference>
<dbReference type="STRING" id="98765.A0A2R6P1V5"/>
<evidence type="ECO:0000256" key="1">
    <source>
        <dbReference type="SAM" id="MobiDB-lite"/>
    </source>
</evidence>
<dbReference type="Proteomes" id="UP000186601">
    <property type="component" value="Unassembled WGS sequence"/>
</dbReference>
<organism evidence="2 3">
    <name type="scientific">Hermanssonia centrifuga</name>
    <dbReference type="NCBI Taxonomy" id="98765"/>
    <lineage>
        <taxon>Eukaryota</taxon>
        <taxon>Fungi</taxon>
        <taxon>Dikarya</taxon>
        <taxon>Basidiomycota</taxon>
        <taxon>Agaricomycotina</taxon>
        <taxon>Agaricomycetes</taxon>
        <taxon>Polyporales</taxon>
        <taxon>Meruliaceae</taxon>
        <taxon>Hermanssonia</taxon>
    </lineage>
</organism>
<accession>A0A2R6P1V5</accession>
<feature type="compositionally biased region" description="Low complexity" evidence="1">
    <location>
        <begin position="167"/>
        <end position="181"/>
    </location>
</feature>
<gene>
    <name evidence="2" type="ORF">PHLCEN_2v5619</name>
</gene>
<feature type="compositionally biased region" description="Polar residues" evidence="1">
    <location>
        <begin position="143"/>
        <end position="154"/>
    </location>
</feature>
<evidence type="ECO:0000313" key="3">
    <source>
        <dbReference type="Proteomes" id="UP000186601"/>
    </source>
</evidence>
<feature type="region of interest" description="Disordered" evidence="1">
    <location>
        <begin position="100"/>
        <end position="185"/>
    </location>
</feature>